<keyword evidence="1" id="KW-0732">Signal</keyword>
<accession>A0A108U8A1</accession>
<organism evidence="2 3">
    <name type="scientific">Lysobacter capsici AZ78</name>
    <dbReference type="NCBI Taxonomy" id="1444315"/>
    <lineage>
        <taxon>Bacteria</taxon>
        <taxon>Pseudomonadati</taxon>
        <taxon>Pseudomonadota</taxon>
        <taxon>Gammaproteobacteria</taxon>
        <taxon>Lysobacterales</taxon>
        <taxon>Lysobacteraceae</taxon>
        <taxon>Lysobacter</taxon>
    </lineage>
</organism>
<dbReference type="Pfam" id="PF13688">
    <property type="entry name" value="Reprolysin_5"/>
    <property type="match status" value="1"/>
</dbReference>
<dbReference type="GO" id="GO:0008237">
    <property type="term" value="F:metallopeptidase activity"/>
    <property type="evidence" value="ECO:0007669"/>
    <property type="project" value="InterPro"/>
</dbReference>
<dbReference type="RefSeq" id="WP_036106889.1">
    <property type="nucleotide sequence ID" value="NZ_JAJA02000001.1"/>
</dbReference>
<dbReference type="EMBL" id="JAJA02000001">
    <property type="protein sequence ID" value="KWS04382.1"/>
    <property type="molecule type" value="Genomic_DNA"/>
</dbReference>
<feature type="signal peptide" evidence="1">
    <location>
        <begin position="1"/>
        <end position="26"/>
    </location>
</feature>
<feature type="chain" id="PRO_5007131679" evidence="1">
    <location>
        <begin position="27"/>
        <end position="424"/>
    </location>
</feature>
<reference evidence="2 3" key="1">
    <citation type="journal article" date="2014" name="Genome Announc.">
        <title>Draft Genome Sequence of Lysobacter capsici AZ78, a Bacterium Antagonistic to Plant-Pathogenic Oomycetes.</title>
        <authorList>
            <person name="Puopolo G."/>
            <person name="Sonego P."/>
            <person name="Engelen K."/>
            <person name="Pertot I."/>
        </authorList>
    </citation>
    <scope>NUCLEOTIDE SEQUENCE [LARGE SCALE GENOMIC DNA]</scope>
    <source>
        <strain evidence="2 3">AZ78</strain>
    </source>
</reference>
<protein>
    <submittedName>
        <fullName evidence="2">Peptidyl-Asp metalloendopeptidase</fullName>
    </submittedName>
</protein>
<name>A0A108U8A1_9GAMM</name>
<evidence type="ECO:0000256" key="1">
    <source>
        <dbReference type="SAM" id="SignalP"/>
    </source>
</evidence>
<comment type="caution">
    <text evidence="2">The sequence shown here is derived from an EMBL/GenBank/DDBJ whole genome shotgun (WGS) entry which is preliminary data.</text>
</comment>
<dbReference type="SUPFAM" id="SSF55486">
    <property type="entry name" value="Metalloproteases ('zincins'), catalytic domain"/>
    <property type="match status" value="1"/>
</dbReference>
<proteinExistence type="predicted"/>
<dbReference type="Proteomes" id="UP000023435">
    <property type="component" value="Unassembled WGS sequence"/>
</dbReference>
<evidence type="ECO:0000313" key="2">
    <source>
        <dbReference type="EMBL" id="KWS04382.1"/>
    </source>
</evidence>
<sequence>MSARHALLPLNVAIVLSLGLAGAASAAEPAPLFSTPAASVARSLNSDLAYRAIKSDRAAVKIDLVRADAAQINETQEELLLNLAPGVNLKAHKLQAQRKADGIVIWQGLVGDPNTQLKRINKFTGAELIDNPEESAIIVRQGDQMSGTVRTGGKLYRIDPLKNGGHTVSLINEALMPPDHPAAAYSAKPIVPFLNDPKFDEAAAVEKAPAVVRVMVVYTQAAANAVGNTLTKANLAITESNQSFANSAVNVRFELAGQYTNSYVTAGFNTDLSRFSGTSDGYLDSYHTTRNTIKADVNVLVITDPAYCGLGYLNSNAASAFSVVGASCMTGYYSFAHEIGHNFGAHHDPSNGTNTVYPYGHGYWGPGNAWRTIMAYSCGSNCPRLNYWSNPNITYNGAPMGTAAKSNNARVLNERAATVAAFRN</sequence>
<dbReference type="AlphaFoldDB" id="A0A108U8A1"/>
<gene>
    <name evidence="2" type="ORF">AZ78_1931</name>
</gene>
<keyword evidence="3" id="KW-1185">Reference proteome</keyword>
<dbReference type="InterPro" id="IPR024079">
    <property type="entry name" value="MetalloPept_cat_dom_sf"/>
</dbReference>
<evidence type="ECO:0000313" key="3">
    <source>
        <dbReference type="Proteomes" id="UP000023435"/>
    </source>
</evidence>
<dbReference type="Gene3D" id="3.40.390.10">
    <property type="entry name" value="Collagenase (Catalytic Domain)"/>
    <property type="match status" value="1"/>
</dbReference>
<dbReference type="OrthoDB" id="1114329at2"/>